<comment type="caution">
    <text evidence="3">The sequence shown here is derived from an EMBL/GenBank/DDBJ whole genome shotgun (WGS) entry which is preliminary data.</text>
</comment>
<sequence length="439" mass="44550">MYFMQSTAVAALAGVVCAHMQMTQPPAIRSKFNPTTPQSLIDYSMTSPLLADGSNFPCKGYQNDRPIGVVATYNAGSTYQLELAGSATHEGGSCQLSLSYDNGKTFRVIKSMIGGCPLTPTYDFTIPDFAPNGTALFAWTWQNQVGNREFYMNCAEVAILSSTSATKLRKARSPKARRDTFSSFDQLPGIWMANLPPQNDCKTKEGDGNDPVYPHPGPDVQYSNGYSASSPVTAGTCDSLTPAGPTYQDLSTGASGSDSDPTPSTPVSGGDAGSSSSTSASAPLFTPGSPATSKVIKQTAAPSSASTTAAATSVQASPSATPLRPSTPASSAAASSATPVPSANASTKTSAQTSASTPSPSVSQPSPTAVAPGGAVVAGGSCATDGSFGCLRDGKGFAVCDHSHWTDMGSVAAGTICEGDAGTAKIVADMDAVRASSSS</sequence>
<name>A0A5N6L6J9_9ROSI</name>
<protein>
    <recommendedName>
        <fullName evidence="5">Chitin-binding type-4 domain-containing protein</fullName>
    </recommendedName>
</protein>
<feature type="signal peptide" evidence="2">
    <location>
        <begin position="1"/>
        <end position="18"/>
    </location>
</feature>
<reference evidence="3 4" key="1">
    <citation type="submission" date="2019-06" db="EMBL/GenBank/DDBJ databases">
        <title>A chromosomal-level reference genome of Carpinus fangiana (Coryloideae, Betulaceae).</title>
        <authorList>
            <person name="Yang X."/>
            <person name="Wang Z."/>
            <person name="Zhang L."/>
            <person name="Hao G."/>
            <person name="Liu J."/>
            <person name="Yang Y."/>
        </authorList>
    </citation>
    <scope>NUCLEOTIDE SEQUENCE [LARGE SCALE GENOMIC DNA]</scope>
    <source>
        <strain evidence="3">Cfa_2016G</strain>
        <tissue evidence="3">Leaf</tissue>
    </source>
</reference>
<dbReference type="Proteomes" id="UP000327013">
    <property type="component" value="Unassembled WGS sequence"/>
</dbReference>
<keyword evidence="2" id="KW-0732">Signal</keyword>
<feature type="region of interest" description="Disordered" evidence="1">
    <location>
        <begin position="195"/>
        <end position="372"/>
    </location>
</feature>
<proteinExistence type="predicted"/>
<evidence type="ECO:0000313" key="3">
    <source>
        <dbReference type="EMBL" id="KAB8737494.1"/>
    </source>
</evidence>
<accession>A0A5N6L6J9</accession>
<evidence type="ECO:0000256" key="2">
    <source>
        <dbReference type="SAM" id="SignalP"/>
    </source>
</evidence>
<dbReference type="PANTHER" id="PTHR36182:SF1">
    <property type="entry name" value="PROTEIN, PUTATIVE (AFU_ORTHOLOGUE AFUA_6G10930)-RELATED"/>
    <property type="match status" value="1"/>
</dbReference>
<feature type="compositionally biased region" description="Low complexity" evidence="1">
    <location>
        <begin position="299"/>
        <end position="372"/>
    </location>
</feature>
<evidence type="ECO:0000256" key="1">
    <source>
        <dbReference type="SAM" id="MobiDB-lite"/>
    </source>
</evidence>
<feature type="chain" id="PRO_5024432929" description="Chitin-binding type-4 domain-containing protein" evidence="2">
    <location>
        <begin position="19"/>
        <end position="439"/>
    </location>
</feature>
<evidence type="ECO:0000313" key="4">
    <source>
        <dbReference type="Proteomes" id="UP000327013"/>
    </source>
</evidence>
<dbReference type="EMBL" id="VIBQ01000096">
    <property type="protein sequence ID" value="KAB8737494.1"/>
    <property type="molecule type" value="Genomic_DNA"/>
</dbReference>
<feature type="compositionally biased region" description="Low complexity" evidence="1">
    <location>
        <begin position="255"/>
        <end position="282"/>
    </location>
</feature>
<dbReference type="Gene3D" id="2.70.50.70">
    <property type="match status" value="1"/>
</dbReference>
<dbReference type="PANTHER" id="PTHR36182">
    <property type="entry name" value="PROTEIN, PUTATIVE (AFU_ORTHOLOGUE AFUA_6G10930)-RELATED"/>
    <property type="match status" value="1"/>
</dbReference>
<gene>
    <name evidence="3" type="ORF">FH972_026453</name>
</gene>
<dbReference type="OrthoDB" id="2342176at2759"/>
<evidence type="ECO:0008006" key="5">
    <source>
        <dbReference type="Google" id="ProtNLM"/>
    </source>
</evidence>
<organism evidence="3 4">
    <name type="scientific">Carpinus fangiana</name>
    <dbReference type="NCBI Taxonomy" id="176857"/>
    <lineage>
        <taxon>Eukaryota</taxon>
        <taxon>Viridiplantae</taxon>
        <taxon>Streptophyta</taxon>
        <taxon>Embryophyta</taxon>
        <taxon>Tracheophyta</taxon>
        <taxon>Spermatophyta</taxon>
        <taxon>Magnoliopsida</taxon>
        <taxon>eudicotyledons</taxon>
        <taxon>Gunneridae</taxon>
        <taxon>Pentapetalae</taxon>
        <taxon>rosids</taxon>
        <taxon>fabids</taxon>
        <taxon>Fagales</taxon>
        <taxon>Betulaceae</taxon>
        <taxon>Carpinus</taxon>
    </lineage>
</organism>
<dbReference type="AlphaFoldDB" id="A0A5N6L6J9"/>
<feature type="compositionally biased region" description="Polar residues" evidence="1">
    <location>
        <begin position="221"/>
        <end position="239"/>
    </location>
</feature>
<keyword evidence="4" id="KW-1185">Reference proteome</keyword>